<dbReference type="EMBL" id="CAJNDS010000791">
    <property type="protein sequence ID" value="CAE7234291.1"/>
    <property type="molecule type" value="Genomic_DNA"/>
</dbReference>
<accession>A0A812KV38</accession>
<dbReference type="OrthoDB" id="10565865at2759"/>
<feature type="region of interest" description="Disordered" evidence="1">
    <location>
        <begin position="193"/>
        <end position="224"/>
    </location>
</feature>
<dbReference type="Proteomes" id="UP000604046">
    <property type="component" value="Unassembled WGS sequence"/>
</dbReference>
<proteinExistence type="predicted"/>
<comment type="caution">
    <text evidence="2">The sequence shown here is derived from an EMBL/GenBank/DDBJ whole genome shotgun (WGS) entry which is preliminary data.</text>
</comment>
<gene>
    <name evidence="2" type="primary">PIWIL1</name>
    <name evidence="2" type="ORF">SNAT2548_LOCUS9871</name>
</gene>
<organism evidence="2 3">
    <name type="scientific">Symbiodinium natans</name>
    <dbReference type="NCBI Taxonomy" id="878477"/>
    <lineage>
        <taxon>Eukaryota</taxon>
        <taxon>Sar</taxon>
        <taxon>Alveolata</taxon>
        <taxon>Dinophyceae</taxon>
        <taxon>Suessiales</taxon>
        <taxon>Symbiodiniaceae</taxon>
        <taxon>Symbiodinium</taxon>
    </lineage>
</organism>
<evidence type="ECO:0000313" key="3">
    <source>
        <dbReference type="Proteomes" id="UP000604046"/>
    </source>
</evidence>
<protein>
    <submittedName>
        <fullName evidence="2">PIWIL1 protein</fullName>
    </submittedName>
</protein>
<evidence type="ECO:0000256" key="1">
    <source>
        <dbReference type="SAM" id="MobiDB-lite"/>
    </source>
</evidence>
<evidence type="ECO:0000313" key="2">
    <source>
        <dbReference type="EMBL" id="CAE7234291.1"/>
    </source>
</evidence>
<dbReference type="AlphaFoldDB" id="A0A812KV38"/>
<feature type="compositionally biased region" description="Polar residues" evidence="1">
    <location>
        <begin position="67"/>
        <end position="90"/>
    </location>
</feature>
<sequence>MPAPLKDQIWWHGVNISEVYHRLAADFPVKPLPRRKPQWQSVSAFFQRATEDALQEVPKRVEKTRSSTRASMSPTLMKSPTFTRTVSNGSYRARPASAGAPKRGFNSQRKDASATMSLRKRPQSAPALLRNDMQGLVARKTHEDPLRQRMEDVAVHKRMEWLKREGRYKRDFIEGVDVLSDPILFDLKVKHNSAARAKSATPKTGSTPTASTSRRTATHRDKTSADKLRGLCSALAKDTQSHCARMQIPQKLVEGQTARELFEKLDAILKQYPARRRPEEKPDESEKHDLGASFAHSLQGLLGVGAVSAGDLSHPLVRLAYFLDGGIPGRLHLLLEALDRKRTGLLSTEDFCLGIELMGFAAPDYGEIWAMLDEEGNGELPLGSVEERLLLLLAEE</sequence>
<reference evidence="2" key="1">
    <citation type="submission" date="2021-02" db="EMBL/GenBank/DDBJ databases">
        <authorList>
            <person name="Dougan E. K."/>
            <person name="Rhodes N."/>
            <person name="Thang M."/>
            <person name="Chan C."/>
        </authorList>
    </citation>
    <scope>NUCLEOTIDE SEQUENCE</scope>
</reference>
<feature type="region of interest" description="Disordered" evidence="1">
    <location>
        <begin position="56"/>
        <end position="123"/>
    </location>
</feature>
<name>A0A812KV38_9DINO</name>
<keyword evidence="3" id="KW-1185">Reference proteome</keyword>
<feature type="compositionally biased region" description="Low complexity" evidence="1">
    <location>
        <begin position="204"/>
        <end position="215"/>
    </location>
</feature>